<comment type="subcellular location">
    <subcellularLocation>
        <location evidence="1">Membrane</location>
        <topology evidence="1">Multi-pass membrane protein</topology>
    </subcellularLocation>
</comment>
<dbReference type="EMBL" id="LCTW02000059">
    <property type="protein sequence ID" value="KXX80445.1"/>
    <property type="molecule type" value="Genomic_DNA"/>
</dbReference>
<dbReference type="STRING" id="100816.A0A175WA19"/>
<feature type="binding site" evidence="8">
    <location>
        <position position="100"/>
    </location>
    <ligand>
        <name>Zn(2+)</name>
        <dbReference type="ChEBI" id="CHEBI:29105"/>
        <note>catalytic</note>
    </ligand>
</feature>
<keyword evidence="7" id="KW-0479">Metal-binding</keyword>
<accession>A0A175WA19</accession>
<dbReference type="GO" id="GO:0046513">
    <property type="term" value="P:ceramide biosynthetic process"/>
    <property type="evidence" value="ECO:0007669"/>
    <property type="project" value="TreeGrafter"/>
</dbReference>
<evidence type="ECO:0000256" key="7">
    <source>
        <dbReference type="PIRSR" id="PIRSR608901-1"/>
    </source>
</evidence>
<feature type="transmembrane region" description="Helical" evidence="9">
    <location>
        <begin position="85"/>
        <end position="103"/>
    </location>
</feature>
<dbReference type="InterPro" id="IPR008901">
    <property type="entry name" value="ACER"/>
</dbReference>
<dbReference type="PANTHER" id="PTHR46187:SF1">
    <property type="entry name" value="ALKALINE PHYTOCERAMIDASE"/>
    <property type="match status" value="1"/>
</dbReference>
<dbReference type="GO" id="GO:0016811">
    <property type="term" value="F:hydrolase activity, acting on carbon-nitrogen (but not peptide) bonds, in linear amides"/>
    <property type="evidence" value="ECO:0007669"/>
    <property type="project" value="InterPro"/>
</dbReference>
<gene>
    <name evidence="10" type="ORF">MMYC01_202913</name>
</gene>
<evidence type="ECO:0000256" key="5">
    <source>
        <dbReference type="ARBA" id="ARBA00022989"/>
    </source>
</evidence>
<evidence type="ECO:0000256" key="9">
    <source>
        <dbReference type="SAM" id="Phobius"/>
    </source>
</evidence>
<reference evidence="10 11" key="1">
    <citation type="journal article" date="2016" name="Genome Announc.">
        <title>Genome Sequence of Madurella mycetomatis mm55, Isolated from a Human Mycetoma Case in Sudan.</title>
        <authorList>
            <person name="Smit S."/>
            <person name="Derks M.F."/>
            <person name="Bervoets S."/>
            <person name="Fahal A."/>
            <person name="van Leeuwen W."/>
            <person name="van Belkum A."/>
            <person name="van de Sande W.W."/>
        </authorList>
    </citation>
    <scope>NUCLEOTIDE SEQUENCE [LARGE SCALE GENOMIC DNA]</scope>
    <source>
        <strain evidence="11">mm55</strain>
    </source>
</reference>
<dbReference type="Proteomes" id="UP000078237">
    <property type="component" value="Unassembled WGS sequence"/>
</dbReference>
<keyword evidence="11" id="KW-1185">Reference proteome</keyword>
<evidence type="ECO:0000256" key="3">
    <source>
        <dbReference type="ARBA" id="ARBA00022692"/>
    </source>
</evidence>
<evidence type="ECO:0000256" key="8">
    <source>
        <dbReference type="PIRSR" id="PIRSR608901-2"/>
    </source>
</evidence>
<comment type="caution">
    <text evidence="10">The sequence shown here is derived from an EMBL/GenBank/DDBJ whole genome shotgun (WGS) entry which is preliminary data.</text>
</comment>
<dbReference type="Pfam" id="PF05875">
    <property type="entry name" value="Ceramidase"/>
    <property type="match status" value="1"/>
</dbReference>
<keyword evidence="6 9" id="KW-0472">Membrane</keyword>
<dbReference type="OrthoDB" id="187171at2759"/>
<keyword evidence="8" id="KW-0862">Zinc</keyword>
<keyword evidence="5 9" id="KW-1133">Transmembrane helix</keyword>
<dbReference type="AlphaFoldDB" id="A0A175WA19"/>
<evidence type="ECO:0000256" key="2">
    <source>
        <dbReference type="ARBA" id="ARBA00009780"/>
    </source>
</evidence>
<protein>
    <submittedName>
        <fullName evidence="10">Alkaline ceramidase 3</fullName>
    </submittedName>
</protein>
<feature type="binding site" evidence="7">
    <location>
        <position position="55"/>
    </location>
    <ligand>
        <name>Ca(2+)</name>
        <dbReference type="ChEBI" id="CHEBI:29108"/>
    </ligand>
</feature>
<comment type="cofactor">
    <cofactor evidence="8">
        <name>Zn(2+)</name>
        <dbReference type="ChEBI" id="CHEBI:29105"/>
    </cofactor>
</comment>
<organism evidence="10 11">
    <name type="scientific">Madurella mycetomatis</name>
    <dbReference type="NCBI Taxonomy" id="100816"/>
    <lineage>
        <taxon>Eukaryota</taxon>
        <taxon>Fungi</taxon>
        <taxon>Dikarya</taxon>
        <taxon>Ascomycota</taxon>
        <taxon>Pezizomycotina</taxon>
        <taxon>Sordariomycetes</taxon>
        <taxon>Sordariomycetidae</taxon>
        <taxon>Sordariales</taxon>
        <taxon>Sordariales incertae sedis</taxon>
        <taxon>Madurella</taxon>
    </lineage>
</organism>
<keyword evidence="7" id="KW-0106">Calcium</keyword>
<dbReference type="VEuPathDB" id="FungiDB:MMYC01_202913"/>
<evidence type="ECO:0000256" key="1">
    <source>
        <dbReference type="ARBA" id="ARBA00004141"/>
    </source>
</evidence>
<evidence type="ECO:0000256" key="4">
    <source>
        <dbReference type="ARBA" id="ARBA00022801"/>
    </source>
</evidence>
<evidence type="ECO:0000313" key="10">
    <source>
        <dbReference type="EMBL" id="KXX80445.1"/>
    </source>
</evidence>
<dbReference type="GO" id="GO:0046872">
    <property type="term" value="F:metal ion binding"/>
    <property type="evidence" value="ECO:0007669"/>
    <property type="project" value="UniProtKB-KW"/>
</dbReference>
<feature type="binding site" evidence="7">
    <location>
        <position position="66"/>
    </location>
    <ligand>
        <name>Ca(2+)</name>
        <dbReference type="ChEBI" id="CHEBI:29108"/>
    </ligand>
</feature>
<dbReference type="GO" id="GO:0046514">
    <property type="term" value="P:ceramide catabolic process"/>
    <property type="evidence" value="ECO:0007669"/>
    <property type="project" value="TreeGrafter"/>
</dbReference>
<evidence type="ECO:0000313" key="11">
    <source>
        <dbReference type="Proteomes" id="UP000078237"/>
    </source>
</evidence>
<keyword evidence="4" id="KW-0378">Hydrolase</keyword>
<comment type="similarity">
    <text evidence="2">Belongs to the alkaline ceramidase family.</text>
</comment>
<keyword evidence="3 9" id="KW-0812">Transmembrane</keyword>
<evidence type="ECO:0000256" key="6">
    <source>
        <dbReference type="ARBA" id="ARBA00023136"/>
    </source>
</evidence>
<proteinExistence type="inferred from homology"/>
<dbReference type="GO" id="GO:0005789">
    <property type="term" value="C:endoplasmic reticulum membrane"/>
    <property type="evidence" value="ECO:0007669"/>
    <property type="project" value="TreeGrafter"/>
</dbReference>
<sequence length="206" mass="22806">MRHHNHHFGGDPFAWKGFWSPPTSCGKCTGSLGTRLVWVNLVLTAPLSPTSSFCEEDYAVTIYIAEFINALSSLAYGITRKHDSLSVALFLIGIASTAYHATLRQGPQFSDDLSMLLPASCLLQRLYAHGQTRAVVSLVAGVVAFLIWNVDLERCLELRAIRQKLGLPWTWALGLHGWWHILTALGAAEFTTLVRGLVWRRLGFAS</sequence>
<dbReference type="PANTHER" id="PTHR46187">
    <property type="entry name" value="ALKALINE CERAMIDASE 3"/>
    <property type="match status" value="1"/>
</dbReference>
<name>A0A175WA19_9PEZI</name>